<dbReference type="Gene3D" id="1.10.10.10">
    <property type="entry name" value="Winged helix-like DNA-binding domain superfamily/Winged helix DNA-binding domain"/>
    <property type="match status" value="1"/>
</dbReference>
<dbReference type="InterPro" id="IPR000835">
    <property type="entry name" value="HTH_MarR-typ"/>
</dbReference>
<feature type="region of interest" description="Disordered" evidence="1">
    <location>
        <begin position="1"/>
        <end position="29"/>
    </location>
</feature>
<name>A0A7W4UNS3_9MICO</name>
<feature type="domain" description="HTH marR-type" evidence="2">
    <location>
        <begin position="27"/>
        <end position="160"/>
    </location>
</feature>
<dbReference type="InterPro" id="IPR036390">
    <property type="entry name" value="WH_DNA-bd_sf"/>
</dbReference>
<evidence type="ECO:0000256" key="1">
    <source>
        <dbReference type="SAM" id="MobiDB-lite"/>
    </source>
</evidence>
<gene>
    <name evidence="3" type="ORF">FHX72_002040</name>
</gene>
<dbReference type="GO" id="GO:0003677">
    <property type="term" value="F:DNA binding"/>
    <property type="evidence" value="ECO:0007669"/>
    <property type="project" value="UniProtKB-KW"/>
</dbReference>
<dbReference type="SMART" id="SM00347">
    <property type="entry name" value="HTH_MARR"/>
    <property type="match status" value="1"/>
</dbReference>
<keyword evidence="3" id="KW-0238">DNA-binding</keyword>
<dbReference type="RefSeq" id="WP_183624746.1">
    <property type="nucleotide sequence ID" value="NZ_JACHWJ010000003.1"/>
</dbReference>
<dbReference type="PROSITE" id="PS50995">
    <property type="entry name" value="HTH_MARR_2"/>
    <property type="match status" value="1"/>
</dbReference>
<evidence type="ECO:0000259" key="2">
    <source>
        <dbReference type="PROSITE" id="PS50995"/>
    </source>
</evidence>
<dbReference type="GO" id="GO:0003700">
    <property type="term" value="F:DNA-binding transcription factor activity"/>
    <property type="evidence" value="ECO:0007669"/>
    <property type="project" value="InterPro"/>
</dbReference>
<keyword evidence="4" id="KW-1185">Reference proteome</keyword>
<sequence length="175" mass="18543">MTNTPSADRQSRAAQPGATPTVEQTPASQLSDALTAFAEARQASQNEARRSLGIGEMDARALAYLEQNPGARPSALRAHLGLTSAGVSTLCDRLLERGAIHRDTDPTDRRASLLTVTVDLSAEPWNRLSEFDRSLEATVAGEADAETLQRLAQLLTHALGVATERPGEAGESRAG</sequence>
<evidence type="ECO:0000313" key="3">
    <source>
        <dbReference type="EMBL" id="MBB2957895.1"/>
    </source>
</evidence>
<protein>
    <submittedName>
        <fullName evidence="3">DNA-binding MarR family transcriptional regulator</fullName>
    </submittedName>
</protein>
<dbReference type="AlphaFoldDB" id="A0A7W4UNS3"/>
<dbReference type="PANTHER" id="PTHR33164:SF43">
    <property type="entry name" value="HTH-TYPE TRANSCRIPTIONAL REPRESSOR YETL"/>
    <property type="match status" value="1"/>
</dbReference>
<dbReference type="GO" id="GO:0006950">
    <property type="term" value="P:response to stress"/>
    <property type="evidence" value="ECO:0007669"/>
    <property type="project" value="TreeGrafter"/>
</dbReference>
<dbReference type="PANTHER" id="PTHR33164">
    <property type="entry name" value="TRANSCRIPTIONAL REGULATOR, MARR FAMILY"/>
    <property type="match status" value="1"/>
</dbReference>
<accession>A0A7W4UNS3</accession>
<dbReference type="InterPro" id="IPR039422">
    <property type="entry name" value="MarR/SlyA-like"/>
</dbReference>
<dbReference type="InterPro" id="IPR036388">
    <property type="entry name" value="WH-like_DNA-bd_sf"/>
</dbReference>
<organism evidence="3 4">
    <name type="scientific">Pseudoclavibacter helvolus</name>
    <dbReference type="NCBI Taxonomy" id="255205"/>
    <lineage>
        <taxon>Bacteria</taxon>
        <taxon>Bacillati</taxon>
        <taxon>Actinomycetota</taxon>
        <taxon>Actinomycetes</taxon>
        <taxon>Micrococcales</taxon>
        <taxon>Microbacteriaceae</taxon>
        <taxon>Pseudoclavibacter</taxon>
    </lineage>
</organism>
<dbReference type="Proteomes" id="UP000545286">
    <property type="component" value="Unassembled WGS sequence"/>
</dbReference>
<comment type="caution">
    <text evidence="3">The sequence shown here is derived from an EMBL/GenBank/DDBJ whole genome shotgun (WGS) entry which is preliminary data.</text>
</comment>
<dbReference type="Pfam" id="PF12802">
    <property type="entry name" value="MarR_2"/>
    <property type="match status" value="1"/>
</dbReference>
<proteinExistence type="predicted"/>
<dbReference type="SUPFAM" id="SSF46785">
    <property type="entry name" value="Winged helix' DNA-binding domain"/>
    <property type="match status" value="1"/>
</dbReference>
<dbReference type="EMBL" id="JACHWJ010000003">
    <property type="protein sequence ID" value="MBB2957895.1"/>
    <property type="molecule type" value="Genomic_DNA"/>
</dbReference>
<evidence type="ECO:0000313" key="4">
    <source>
        <dbReference type="Proteomes" id="UP000545286"/>
    </source>
</evidence>
<reference evidence="3 4" key="1">
    <citation type="submission" date="2020-08" db="EMBL/GenBank/DDBJ databases">
        <title>Sequencing the genomes of 1000 actinobacteria strains.</title>
        <authorList>
            <person name="Klenk H.-P."/>
        </authorList>
    </citation>
    <scope>NUCLEOTIDE SEQUENCE [LARGE SCALE GENOMIC DNA]</scope>
    <source>
        <strain evidence="3 4">DSM 20419</strain>
    </source>
</reference>